<evidence type="ECO:0000259" key="5">
    <source>
        <dbReference type="Pfam" id="PF08669"/>
    </source>
</evidence>
<dbReference type="InterPro" id="IPR013977">
    <property type="entry name" value="GcvT_C"/>
</dbReference>
<feature type="domain" description="FAD dependent oxidoreductase central" evidence="6">
    <location>
        <begin position="368"/>
        <end position="423"/>
    </location>
</feature>
<dbReference type="Pfam" id="PF08669">
    <property type="entry name" value="GCV_T_C"/>
    <property type="match status" value="1"/>
</dbReference>
<dbReference type="SUPFAM" id="SSF51905">
    <property type="entry name" value="FAD/NAD(P)-binding domain"/>
    <property type="match status" value="1"/>
</dbReference>
<dbReference type="EMBL" id="FPCH01000002">
    <property type="protein sequence ID" value="SFV34414.1"/>
    <property type="molecule type" value="Genomic_DNA"/>
</dbReference>
<keyword evidence="8" id="KW-1185">Reference proteome</keyword>
<dbReference type="InterPro" id="IPR006076">
    <property type="entry name" value="FAD-dep_OxRdtase"/>
</dbReference>
<dbReference type="Pfam" id="PF01571">
    <property type="entry name" value="GCV_T"/>
    <property type="match status" value="1"/>
</dbReference>
<dbReference type="OrthoDB" id="9804379at2"/>
<dbReference type="GO" id="GO:0016491">
    <property type="term" value="F:oxidoreductase activity"/>
    <property type="evidence" value="ECO:0007669"/>
    <property type="project" value="UniProtKB-KW"/>
</dbReference>
<feature type="domain" description="Aminomethyltransferase C-terminal" evidence="5">
    <location>
        <begin position="723"/>
        <end position="808"/>
    </location>
</feature>
<dbReference type="SUPFAM" id="SSF101790">
    <property type="entry name" value="Aminomethyltransferase beta-barrel domain"/>
    <property type="match status" value="1"/>
</dbReference>
<dbReference type="SUPFAM" id="SSF103025">
    <property type="entry name" value="Folate-binding domain"/>
    <property type="match status" value="1"/>
</dbReference>
<name>A0A1I7NID7_9HYPH</name>
<dbReference type="AlphaFoldDB" id="A0A1I7NID7"/>
<reference evidence="8" key="1">
    <citation type="submission" date="2016-10" db="EMBL/GenBank/DDBJ databases">
        <authorList>
            <person name="Varghese N."/>
            <person name="Submissions S."/>
        </authorList>
    </citation>
    <scope>NUCLEOTIDE SEQUENCE [LARGE SCALE GENOMIC DNA]</scope>
    <source>
        <strain evidence="8">DSM 1565</strain>
    </source>
</reference>
<dbReference type="RefSeq" id="WP_092867810.1">
    <property type="nucleotide sequence ID" value="NZ_FPCH01000002.1"/>
</dbReference>
<dbReference type="InterPro" id="IPR036188">
    <property type="entry name" value="FAD/NAD-bd_sf"/>
</dbReference>
<evidence type="ECO:0000259" key="3">
    <source>
        <dbReference type="Pfam" id="PF01266"/>
    </source>
</evidence>
<accession>A0A1I7NID7</accession>
<evidence type="ECO:0000259" key="4">
    <source>
        <dbReference type="Pfam" id="PF01571"/>
    </source>
</evidence>
<sequence>MSSFRNRVEVLIVGGGVAGVSIAYHLAKLGITDVMLCERKQLTCGTTWHAAGLVTQLRATRNMTELAKYTGELFASLESETGQATGFRQNGALRAAKTEGRFEELKRGASMARNFGLPVEVLRPEELKERWSPLNTDGLVGGLWAPKDGQVNPVDVTIAMAKGARKAGATILENIRVERILVEGGRAVGAITDQGEVRADKVVISGGMWSRDLGALSGVSLPLHAAEHFYIVTEQLPSLPRDLPVLFVTDEEAYYKEDAGKILLGCFEKNAKPWGHEGISPDFCFDSLPEDFEHFEPILERAMNRVPMLADAGIQLFFCGPESFTPDDRYLLGETPEVENLFCACGFNSIGILSSGGVGKALSQWIRDGRPPVELTDVDVRRMMPFQSNSKYLYDRTTETLGLLFDMHWPYRQFETARNVRRSPFHDRLIAQGAFMTEAAGYERPGFFGTPGTKPEIEYSYGRQNWFNLAAEECRATRDAVALFDHSCFTKFAVDGRDACAALNRICANNIDVPVGRLVYTQWLNEHGGIEADVTVTRLSETSFMVVSIAVSQVRDFAWLTRHLPKDAHVFARDISSGLPMLAVMGPKSRELLSSISNADLSNAAFPFGTSREIEIGYAKARVNRVTFVGELGYEILMPAEFAQHIFDVLVEAGKAFGLKQAGYFAMNSLRMEKGYRHWGHDIGEDDTPLEGGLGFAVAWDKKGGFIGREALLKQRESGPLKRRLVQIQLEGDDAPLLYHEEPIWRDGKVIGSITSGGYGHRIGASLGMGYVRCEEGVDAAWLAAAPLEVEVAWKRYPARAQLAPWYDPKSERVKA</sequence>
<comment type="similarity">
    <text evidence="1">Belongs to the GcvT family.</text>
</comment>
<organism evidence="7 8">
    <name type="scientific">Hyphomicrobium facile</name>
    <dbReference type="NCBI Taxonomy" id="51670"/>
    <lineage>
        <taxon>Bacteria</taxon>
        <taxon>Pseudomonadati</taxon>
        <taxon>Pseudomonadota</taxon>
        <taxon>Alphaproteobacteria</taxon>
        <taxon>Hyphomicrobiales</taxon>
        <taxon>Hyphomicrobiaceae</taxon>
        <taxon>Hyphomicrobium</taxon>
    </lineage>
</organism>
<evidence type="ECO:0000313" key="8">
    <source>
        <dbReference type="Proteomes" id="UP000199423"/>
    </source>
</evidence>
<dbReference type="InterPro" id="IPR006222">
    <property type="entry name" value="GCVT_N"/>
</dbReference>
<keyword evidence="2" id="KW-0560">Oxidoreductase</keyword>
<feature type="domain" description="FAD dependent oxidoreductase" evidence="3">
    <location>
        <begin position="10"/>
        <end position="365"/>
    </location>
</feature>
<dbReference type="InterPro" id="IPR029043">
    <property type="entry name" value="GcvT/YgfZ_C"/>
</dbReference>
<gene>
    <name evidence="7" type="ORF">SAMN04488557_2317</name>
</gene>
<dbReference type="PANTHER" id="PTHR43757">
    <property type="entry name" value="AMINOMETHYLTRANSFERASE"/>
    <property type="match status" value="1"/>
</dbReference>
<dbReference type="SUPFAM" id="SSF54373">
    <property type="entry name" value="FAD-linked reductases, C-terminal domain"/>
    <property type="match status" value="1"/>
</dbReference>
<evidence type="ECO:0000313" key="7">
    <source>
        <dbReference type="EMBL" id="SFV34414.1"/>
    </source>
</evidence>
<dbReference type="Gene3D" id="2.40.30.110">
    <property type="entry name" value="Aminomethyltransferase beta-barrel domains"/>
    <property type="match status" value="1"/>
</dbReference>
<dbReference type="Gene3D" id="3.30.1360.120">
    <property type="entry name" value="Probable tRNA modification gtpase trme, domain 1"/>
    <property type="match status" value="1"/>
</dbReference>
<dbReference type="Gene3D" id="3.30.9.10">
    <property type="entry name" value="D-Amino Acid Oxidase, subunit A, domain 2"/>
    <property type="match status" value="1"/>
</dbReference>
<dbReference type="Gene3D" id="3.50.50.60">
    <property type="entry name" value="FAD/NAD(P)-binding domain"/>
    <property type="match status" value="1"/>
</dbReference>
<proteinExistence type="inferred from homology"/>
<protein>
    <submittedName>
        <fullName evidence="7">4-methylaminobutanoate oxidase (Formaldehyde-forming)</fullName>
    </submittedName>
</protein>
<dbReference type="InterPro" id="IPR027266">
    <property type="entry name" value="TrmE/GcvT-like"/>
</dbReference>
<dbReference type="InterPro" id="IPR032503">
    <property type="entry name" value="FAO_M"/>
</dbReference>
<dbReference type="InterPro" id="IPR028896">
    <property type="entry name" value="GcvT/YgfZ/DmdA"/>
</dbReference>
<dbReference type="Pfam" id="PF16350">
    <property type="entry name" value="FAO_M"/>
    <property type="match status" value="1"/>
</dbReference>
<dbReference type="STRING" id="51670.SAMN04488557_2317"/>
<evidence type="ECO:0000259" key="6">
    <source>
        <dbReference type="Pfam" id="PF16350"/>
    </source>
</evidence>
<evidence type="ECO:0000256" key="1">
    <source>
        <dbReference type="ARBA" id="ARBA00008609"/>
    </source>
</evidence>
<dbReference type="PANTHER" id="PTHR43757:SF15">
    <property type="entry name" value="PYRUVATE DEHYDROGENASE PHOSPHATASE REGULATORY SUBUNIT, MITOCHONDRIAL-LIKE"/>
    <property type="match status" value="1"/>
</dbReference>
<dbReference type="Gene3D" id="3.30.70.1400">
    <property type="entry name" value="Aminomethyltransferase beta-barrel domains"/>
    <property type="match status" value="1"/>
</dbReference>
<dbReference type="Proteomes" id="UP000199423">
    <property type="component" value="Unassembled WGS sequence"/>
</dbReference>
<evidence type="ECO:0000256" key="2">
    <source>
        <dbReference type="ARBA" id="ARBA00023002"/>
    </source>
</evidence>
<dbReference type="Pfam" id="PF01266">
    <property type="entry name" value="DAO"/>
    <property type="match status" value="1"/>
</dbReference>
<feature type="domain" description="GCVT N-terminal" evidence="4">
    <location>
        <begin position="425"/>
        <end position="702"/>
    </location>
</feature>